<dbReference type="GO" id="GO:0022904">
    <property type="term" value="P:respiratory electron transport chain"/>
    <property type="evidence" value="ECO:0007669"/>
    <property type="project" value="InterPro"/>
</dbReference>
<dbReference type="InterPro" id="IPR000516">
    <property type="entry name" value="Ni-dep_Hydgase_cyt-B"/>
</dbReference>
<dbReference type="GO" id="GO:0005506">
    <property type="term" value="F:iron ion binding"/>
    <property type="evidence" value="ECO:0007669"/>
    <property type="project" value="InterPro"/>
</dbReference>
<dbReference type="GO" id="GO:0009055">
    <property type="term" value="F:electron transfer activity"/>
    <property type="evidence" value="ECO:0007669"/>
    <property type="project" value="InterPro"/>
</dbReference>
<evidence type="ECO:0000256" key="4">
    <source>
        <dbReference type="ARBA" id="ARBA00022475"/>
    </source>
</evidence>
<dbReference type="PRINTS" id="PR00161">
    <property type="entry name" value="NIHGNASECYTB"/>
</dbReference>
<dbReference type="PANTHER" id="PTHR30485:SF1">
    <property type="entry name" value="CYTOCHROME YDHU-RELATED"/>
    <property type="match status" value="1"/>
</dbReference>
<evidence type="ECO:0000256" key="2">
    <source>
        <dbReference type="ARBA" id="ARBA00008622"/>
    </source>
</evidence>
<accession>A0AAU9DAM6</accession>
<evidence type="ECO:0000256" key="11">
    <source>
        <dbReference type="ARBA" id="ARBA00023136"/>
    </source>
</evidence>
<keyword evidence="14" id="KW-0614">Plasmid</keyword>
<keyword evidence="8" id="KW-0249">Electron transport</keyword>
<evidence type="ECO:0000256" key="9">
    <source>
        <dbReference type="ARBA" id="ARBA00022989"/>
    </source>
</evidence>
<dbReference type="Proteomes" id="UP001348817">
    <property type="component" value="Plasmid pFA1"/>
</dbReference>
<keyword evidence="7" id="KW-0479">Metal-binding</keyword>
<keyword evidence="4" id="KW-1003">Cell membrane</keyword>
<evidence type="ECO:0000259" key="13">
    <source>
        <dbReference type="Pfam" id="PF01292"/>
    </source>
</evidence>
<feature type="domain" description="Cytochrome b561 bacterial/Ni-hydrogenase" evidence="13">
    <location>
        <begin position="9"/>
        <end position="197"/>
    </location>
</feature>
<feature type="transmembrane region" description="Helical" evidence="12">
    <location>
        <begin position="52"/>
        <end position="69"/>
    </location>
</feature>
<dbReference type="KEGG" id="fax:FUAX_40310"/>
<evidence type="ECO:0000256" key="12">
    <source>
        <dbReference type="SAM" id="Phobius"/>
    </source>
</evidence>
<dbReference type="GO" id="GO:0005886">
    <property type="term" value="C:plasma membrane"/>
    <property type="evidence" value="ECO:0007669"/>
    <property type="project" value="UniProtKB-SubCell"/>
</dbReference>
<organism evidence="14 15">
    <name type="scientific">Fulvitalea axinellae</name>
    <dbReference type="NCBI Taxonomy" id="1182444"/>
    <lineage>
        <taxon>Bacteria</taxon>
        <taxon>Pseudomonadati</taxon>
        <taxon>Bacteroidota</taxon>
        <taxon>Cytophagia</taxon>
        <taxon>Cytophagales</taxon>
        <taxon>Persicobacteraceae</taxon>
        <taxon>Fulvitalea</taxon>
    </lineage>
</organism>
<feature type="transmembrane region" description="Helical" evidence="12">
    <location>
        <begin position="160"/>
        <end position="180"/>
    </location>
</feature>
<name>A0AAU9DAM6_9BACT</name>
<keyword evidence="9 12" id="KW-1133">Transmembrane helix</keyword>
<evidence type="ECO:0000256" key="7">
    <source>
        <dbReference type="ARBA" id="ARBA00022723"/>
    </source>
</evidence>
<feature type="transmembrane region" description="Helical" evidence="12">
    <location>
        <begin position="116"/>
        <end position="140"/>
    </location>
</feature>
<dbReference type="InterPro" id="IPR011577">
    <property type="entry name" value="Cyt_b561_bac/Ni-Hgenase"/>
</dbReference>
<proteinExistence type="inferred from homology"/>
<keyword evidence="3" id="KW-0813">Transport</keyword>
<sequence length="219" mass="25502">MAKEKVLIYKRFERFWHWAQALLISLLALTGFEIKGSYSLLGFESAVSLHNFSAVALMILIVFSIFWHLTTDEWRQYIPTYKNLSAQLKYYTSGIFKGEEHPVKKTVRRKMNPLQVLSYLGLKLVLVPLLVFSGIFYMSYRFTSGGQLMSFTPFTLEDIAFWHVLGAYLLVQFTLIHMYMTTTGHTVTENLRAMLTGYEDLEVEEQEPREELDKNLQTN</sequence>
<dbReference type="GO" id="GO:0020037">
    <property type="term" value="F:heme binding"/>
    <property type="evidence" value="ECO:0007669"/>
    <property type="project" value="TreeGrafter"/>
</dbReference>
<dbReference type="RefSeq" id="WP_338394731.1">
    <property type="nucleotide sequence ID" value="NZ_AP025315.1"/>
</dbReference>
<evidence type="ECO:0000256" key="5">
    <source>
        <dbReference type="ARBA" id="ARBA00022617"/>
    </source>
</evidence>
<dbReference type="EMBL" id="AP025315">
    <property type="protein sequence ID" value="BDD11599.1"/>
    <property type="molecule type" value="Genomic_DNA"/>
</dbReference>
<geneLocation type="plasmid" evidence="14 15">
    <name>pFA1</name>
</geneLocation>
<protein>
    <submittedName>
        <fullName evidence="14">Cytochrome b561</fullName>
    </submittedName>
</protein>
<evidence type="ECO:0000256" key="10">
    <source>
        <dbReference type="ARBA" id="ARBA00023004"/>
    </source>
</evidence>
<evidence type="ECO:0000256" key="3">
    <source>
        <dbReference type="ARBA" id="ARBA00022448"/>
    </source>
</evidence>
<keyword evidence="6 12" id="KW-0812">Transmembrane</keyword>
<comment type="similarity">
    <text evidence="2">Belongs to the HupC/HyaC/HydC family.</text>
</comment>
<feature type="transmembrane region" description="Helical" evidence="12">
    <location>
        <begin position="15"/>
        <end position="32"/>
    </location>
</feature>
<dbReference type="SUPFAM" id="SSF81342">
    <property type="entry name" value="Transmembrane di-heme cytochromes"/>
    <property type="match status" value="1"/>
</dbReference>
<evidence type="ECO:0000256" key="1">
    <source>
        <dbReference type="ARBA" id="ARBA00004651"/>
    </source>
</evidence>
<keyword evidence="15" id="KW-1185">Reference proteome</keyword>
<evidence type="ECO:0000256" key="8">
    <source>
        <dbReference type="ARBA" id="ARBA00022982"/>
    </source>
</evidence>
<gene>
    <name evidence="14" type="ORF">FUAX_40310</name>
</gene>
<reference evidence="14 15" key="1">
    <citation type="submission" date="2021-12" db="EMBL/GenBank/DDBJ databases">
        <title>Genome sequencing of bacteria with rrn-lacking chromosome and rrn-plasmid.</title>
        <authorList>
            <person name="Anda M."/>
            <person name="Iwasaki W."/>
        </authorList>
    </citation>
    <scope>NUCLEOTIDE SEQUENCE [LARGE SCALE GENOMIC DNA]</scope>
    <source>
        <strain evidence="14 15">DSM 100852</strain>
        <plasmid evidence="14 15">pFA1</plasmid>
    </source>
</reference>
<evidence type="ECO:0000313" key="15">
    <source>
        <dbReference type="Proteomes" id="UP001348817"/>
    </source>
</evidence>
<dbReference type="InterPro" id="IPR016174">
    <property type="entry name" value="Di-haem_cyt_TM"/>
</dbReference>
<dbReference type="Gene3D" id="1.20.950.20">
    <property type="entry name" value="Transmembrane di-heme cytochromes, Chain C"/>
    <property type="match status" value="1"/>
</dbReference>
<evidence type="ECO:0000256" key="6">
    <source>
        <dbReference type="ARBA" id="ARBA00022692"/>
    </source>
</evidence>
<evidence type="ECO:0000313" key="14">
    <source>
        <dbReference type="EMBL" id="BDD11599.1"/>
    </source>
</evidence>
<dbReference type="Pfam" id="PF01292">
    <property type="entry name" value="Ni_hydr_CYTB"/>
    <property type="match status" value="1"/>
</dbReference>
<keyword evidence="10" id="KW-0408">Iron</keyword>
<dbReference type="PANTHER" id="PTHR30485">
    <property type="entry name" value="NI/FE-HYDROGENASE 1 B-TYPE CYTOCHROME SUBUNIT"/>
    <property type="match status" value="1"/>
</dbReference>
<comment type="subcellular location">
    <subcellularLocation>
        <location evidence="1">Cell membrane</location>
        <topology evidence="1">Multi-pass membrane protein</topology>
    </subcellularLocation>
</comment>
<dbReference type="AlphaFoldDB" id="A0AAU9DAM6"/>
<dbReference type="InterPro" id="IPR051542">
    <property type="entry name" value="Hydrogenase_cytochrome"/>
</dbReference>
<keyword evidence="5" id="KW-0349">Heme</keyword>
<keyword evidence="11 12" id="KW-0472">Membrane</keyword>